<dbReference type="Gene3D" id="3.30.450.40">
    <property type="match status" value="1"/>
</dbReference>
<comment type="caution">
    <text evidence="2">The sequence shown here is derived from an EMBL/GenBank/DDBJ whole genome shotgun (WGS) entry which is preliminary data.</text>
</comment>
<dbReference type="InterPro" id="IPR029016">
    <property type="entry name" value="GAF-like_dom_sf"/>
</dbReference>
<dbReference type="PANTHER" id="PTHR43102">
    <property type="entry name" value="SLR1143 PROTEIN"/>
    <property type="match status" value="1"/>
</dbReference>
<feature type="domain" description="GGDEF" evidence="1">
    <location>
        <begin position="212"/>
        <end position="331"/>
    </location>
</feature>
<dbReference type="SUPFAM" id="SSF55073">
    <property type="entry name" value="Nucleotide cyclase"/>
    <property type="match status" value="1"/>
</dbReference>
<dbReference type="AlphaFoldDB" id="A0A3E0UI80"/>
<dbReference type="Pfam" id="PF01590">
    <property type="entry name" value="GAF"/>
    <property type="match status" value="1"/>
</dbReference>
<dbReference type="EMBL" id="QUOV01000001">
    <property type="protein sequence ID" value="REL36708.1"/>
    <property type="molecule type" value="Genomic_DNA"/>
</dbReference>
<dbReference type="Proteomes" id="UP000256999">
    <property type="component" value="Unassembled WGS sequence"/>
</dbReference>
<reference evidence="2 3" key="1">
    <citation type="submission" date="2018-08" db="EMBL/GenBank/DDBJ databases">
        <title>Thalassotalea euphylliae genome.</title>
        <authorList>
            <person name="Summers S."/>
            <person name="Rice S.A."/>
            <person name="Freckelton M.L."/>
            <person name="Nedved B.T."/>
            <person name="Hadfield M.G."/>
        </authorList>
    </citation>
    <scope>NUCLEOTIDE SEQUENCE [LARGE SCALE GENOMIC DNA]</scope>
    <source>
        <strain evidence="2 3">H2</strain>
    </source>
</reference>
<gene>
    <name evidence="2" type="ORF">DXX92_16065</name>
</gene>
<dbReference type="InterPro" id="IPR043128">
    <property type="entry name" value="Rev_trsase/Diguanyl_cyclase"/>
</dbReference>
<evidence type="ECO:0000313" key="2">
    <source>
        <dbReference type="EMBL" id="REL36708.1"/>
    </source>
</evidence>
<dbReference type="SMART" id="SM00065">
    <property type="entry name" value="GAF"/>
    <property type="match status" value="1"/>
</dbReference>
<dbReference type="PANTHER" id="PTHR43102:SF2">
    <property type="entry name" value="GAF DOMAIN-CONTAINING PROTEIN"/>
    <property type="match status" value="1"/>
</dbReference>
<proteinExistence type="predicted"/>
<dbReference type="InterPro" id="IPR029787">
    <property type="entry name" value="Nucleotide_cyclase"/>
</dbReference>
<dbReference type="InterPro" id="IPR000160">
    <property type="entry name" value="GGDEF_dom"/>
</dbReference>
<accession>A0A3E0UI80</accession>
<sequence length="331" mass="37216">MHTDNLALQFRAYLEFIAMLKPSLPANETSRIASLKKLNILDTAPEDKYDRLTQFVSQLFGVPIALFSIVDSKRTWYKSRIGIDAKESHRNDSFCAHAILQEESFIVQDTLKDKRFAENPFVLNKPDIRFYAAQPIKSPEGFNIGSLCLIDNKPKEFNLASQRQLKQIAAIIELELAARNGKAYCLESQLLNHDGFNQIATIGQKICRDADIPLAVMYFYVKGLAGLKDSKPDSYTTILKIVVDSLKLSSTGSDVIARYEESGFVGLFSNCSMDSLTSTAQQITNLVNNNLHHRRISNIEVICGLAEDDGKQSLDELIFNAYMAHYFNARN</sequence>
<dbReference type="Gene3D" id="3.30.70.270">
    <property type="match status" value="1"/>
</dbReference>
<dbReference type="SUPFAM" id="SSF55781">
    <property type="entry name" value="GAF domain-like"/>
    <property type="match status" value="1"/>
</dbReference>
<evidence type="ECO:0000313" key="3">
    <source>
        <dbReference type="Proteomes" id="UP000256999"/>
    </source>
</evidence>
<protein>
    <submittedName>
        <fullName evidence="2">GAF domain-containing protein</fullName>
    </submittedName>
</protein>
<dbReference type="InterPro" id="IPR003018">
    <property type="entry name" value="GAF"/>
</dbReference>
<evidence type="ECO:0000259" key="1">
    <source>
        <dbReference type="PROSITE" id="PS50887"/>
    </source>
</evidence>
<dbReference type="PROSITE" id="PS50887">
    <property type="entry name" value="GGDEF"/>
    <property type="match status" value="1"/>
</dbReference>
<name>A0A3E0UI80_9GAMM</name>
<organism evidence="2 3">
    <name type="scientific">Thalassotalea euphylliae</name>
    <dbReference type="NCBI Taxonomy" id="1655234"/>
    <lineage>
        <taxon>Bacteria</taxon>
        <taxon>Pseudomonadati</taxon>
        <taxon>Pseudomonadota</taxon>
        <taxon>Gammaproteobacteria</taxon>
        <taxon>Alteromonadales</taxon>
        <taxon>Colwelliaceae</taxon>
        <taxon>Thalassotalea</taxon>
    </lineage>
</organism>